<dbReference type="Gene3D" id="3.40.30.10">
    <property type="entry name" value="Glutaredoxin"/>
    <property type="match status" value="1"/>
</dbReference>
<proteinExistence type="predicted"/>
<dbReference type="OrthoDB" id="5405649at2"/>
<protein>
    <submittedName>
        <fullName evidence="2">Putative alkyl hydroperoxide reductase/thiol-specific antioxidant protein</fullName>
    </submittedName>
</protein>
<dbReference type="InterPro" id="IPR036249">
    <property type="entry name" value="Thioredoxin-like_sf"/>
</dbReference>
<feature type="domain" description="Alkyl hydroperoxide reductase subunit C/ Thiol specific antioxidant" evidence="1">
    <location>
        <begin position="5"/>
        <end position="80"/>
    </location>
</feature>
<dbReference type="Proteomes" id="UP000057158">
    <property type="component" value="Chromosome"/>
</dbReference>
<dbReference type="InterPro" id="IPR000866">
    <property type="entry name" value="AhpC/TSA"/>
</dbReference>
<evidence type="ECO:0000259" key="1">
    <source>
        <dbReference type="Pfam" id="PF00578"/>
    </source>
</evidence>
<organism evidence="2 3">
    <name type="scientific">Desulfuromonas soudanensis</name>
    <dbReference type="NCBI Taxonomy" id="1603606"/>
    <lineage>
        <taxon>Bacteria</taxon>
        <taxon>Pseudomonadati</taxon>
        <taxon>Thermodesulfobacteriota</taxon>
        <taxon>Desulfuromonadia</taxon>
        <taxon>Desulfuromonadales</taxon>
        <taxon>Desulfuromonadaceae</taxon>
        <taxon>Desulfuromonas</taxon>
    </lineage>
</organism>
<dbReference type="Pfam" id="PF00578">
    <property type="entry name" value="AhpC-TSA"/>
    <property type="match status" value="1"/>
</dbReference>
<keyword evidence="3" id="KW-1185">Reference proteome</keyword>
<sequence length="105" mass="11910">MEGHQRNLELYDRFNARVAGVSRNDITTLKYWSRDLGLTFPILSNVAGHLGIWFGAQPPGYPMFSRMTVIIDKQGVIRYMHRGSPDYHAILAQLKVLHAEEGVTP</sequence>
<dbReference type="GO" id="GO:0016491">
    <property type="term" value="F:oxidoreductase activity"/>
    <property type="evidence" value="ECO:0007669"/>
    <property type="project" value="InterPro"/>
</dbReference>
<reference evidence="2 3" key="1">
    <citation type="submission" date="2015-07" db="EMBL/GenBank/DDBJ databases">
        <title>Isolation and Genomic Characterization of a Novel Halophilic Metal-Reducing Deltaproteobacterium from the Deep Subsurface.</title>
        <authorList>
            <person name="Badalamenti J.P."/>
            <person name="Summers Z.M."/>
            <person name="Gralnick J.A."/>
            <person name="Bond D.R."/>
        </authorList>
    </citation>
    <scope>NUCLEOTIDE SEQUENCE [LARGE SCALE GENOMIC DNA]</scope>
    <source>
        <strain evidence="2 3">WTL</strain>
    </source>
</reference>
<dbReference type="SUPFAM" id="SSF52833">
    <property type="entry name" value="Thioredoxin-like"/>
    <property type="match status" value="1"/>
</dbReference>
<dbReference type="AlphaFoldDB" id="A0A0M4CYT8"/>
<name>A0A0M4CYT8_9BACT</name>
<dbReference type="RefSeq" id="WP_053549771.1">
    <property type="nucleotide sequence ID" value="NZ_CP010802.1"/>
</dbReference>
<evidence type="ECO:0000313" key="2">
    <source>
        <dbReference type="EMBL" id="ALC15577.1"/>
    </source>
</evidence>
<accession>A0A0M4CYT8</accession>
<dbReference type="PATRIC" id="fig|1603606.3.peg.867"/>
<evidence type="ECO:0000313" key="3">
    <source>
        <dbReference type="Proteomes" id="UP000057158"/>
    </source>
</evidence>
<gene>
    <name evidence="2" type="ORF">DSOUD_0790</name>
</gene>
<dbReference type="EMBL" id="CP010802">
    <property type="protein sequence ID" value="ALC15577.1"/>
    <property type="molecule type" value="Genomic_DNA"/>
</dbReference>
<dbReference type="STRING" id="1603606.DSOUD_0790"/>
<dbReference type="GO" id="GO:0016209">
    <property type="term" value="F:antioxidant activity"/>
    <property type="evidence" value="ECO:0007669"/>
    <property type="project" value="InterPro"/>
</dbReference>
<dbReference type="KEGG" id="des:DSOUD_0790"/>